<evidence type="ECO:0000259" key="1">
    <source>
        <dbReference type="Pfam" id="PF01272"/>
    </source>
</evidence>
<organism evidence="2 3">
    <name type="scientific">Amycolatopsis taiwanensis</name>
    <dbReference type="NCBI Taxonomy" id="342230"/>
    <lineage>
        <taxon>Bacteria</taxon>
        <taxon>Bacillati</taxon>
        <taxon>Actinomycetota</taxon>
        <taxon>Actinomycetes</taxon>
        <taxon>Pseudonocardiales</taxon>
        <taxon>Pseudonocardiaceae</taxon>
        <taxon>Amycolatopsis</taxon>
    </lineage>
</organism>
<dbReference type="GO" id="GO:0070063">
    <property type="term" value="F:RNA polymerase binding"/>
    <property type="evidence" value="ECO:0007669"/>
    <property type="project" value="InterPro"/>
</dbReference>
<proteinExistence type="predicted"/>
<dbReference type="Pfam" id="PF01272">
    <property type="entry name" value="GreA_GreB"/>
    <property type="match status" value="1"/>
</dbReference>
<evidence type="ECO:0000313" key="2">
    <source>
        <dbReference type="EMBL" id="GLY65594.1"/>
    </source>
</evidence>
<dbReference type="InterPro" id="IPR023459">
    <property type="entry name" value="Tscrpt_elong_fac_GreA/B_fam"/>
</dbReference>
<keyword evidence="3" id="KW-1185">Reference proteome</keyword>
<dbReference type="EMBL" id="BSTI01000004">
    <property type="protein sequence ID" value="GLY65594.1"/>
    <property type="molecule type" value="Genomic_DNA"/>
</dbReference>
<evidence type="ECO:0000313" key="3">
    <source>
        <dbReference type="Proteomes" id="UP001165136"/>
    </source>
</evidence>
<dbReference type="InterPro" id="IPR036953">
    <property type="entry name" value="GreA/GreB_C_sf"/>
</dbReference>
<dbReference type="SUPFAM" id="SSF46557">
    <property type="entry name" value="GreA transcript cleavage protein, N-terminal domain"/>
    <property type="match status" value="1"/>
</dbReference>
<dbReference type="PANTHER" id="PTHR30437">
    <property type="entry name" value="TRANSCRIPTION ELONGATION FACTOR GREA"/>
    <property type="match status" value="1"/>
</dbReference>
<dbReference type="RefSeq" id="WP_027940824.1">
    <property type="nucleotide sequence ID" value="NZ_BSTI01000004.1"/>
</dbReference>
<dbReference type="Gene3D" id="3.10.50.30">
    <property type="entry name" value="Transcription elongation factor, GreA/GreB, C-terminal domain"/>
    <property type="match status" value="1"/>
</dbReference>
<keyword evidence="2" id="KW-0648">Protein biosynthesis</keyword>
<dbReference type="Proteomes" id="UP001165136">
    <property type="component" value="Unassembled WGS sequence"/>
</dbReference>
<accession>A0A9W6QXY0</accession>
<dbReference type="InterPro" id="IPR036805">
    <property type="entry name" value="Tscrpt_elong_fac_GreA/B_N_sf"/>
</dbReference>
<feature type="domain" description="Transcription elongation factor GreA/GreB C-terminal" evidence="1">
    <location>
        <begin position="85"/>
        <end position="155"/>
    </location>
</feature>
<dbReference type="PIRSF" id="PIRSF006092">
    <property type="entry name" value="GreA_GreB"/>
    <property type="match status" value="1"/>
</dbReference>
<name>A0A9W6QXY0_9PSEU</name>
<dbReference type="GO" id="GO:0032784">
    <property type="term" value="P:regulation of DNA-templated transcription elongation"/>
    <property type="evidence" value="ECO:0007669"/>
    <property type="project" value="InterPro"/>
</dbReference>
<dbReference type="AlphaFoldDB" id="A0A9W6QXY0"/>
<dbReference type="InterPro" id="IPR001437">
    <property type="entry name" value="Tscrpt_elong_fac_GreA/B_C"/>
</dbReference>
<dbReference type="PANTHER" id="PTHR30437:SF4">
    <property type="entry name" value="TRANSCRIPTION ELONGATION FACTOR GREA"/>
    <property type="match status" value="1"/>
</dbReference>
<reference evidence="2" key="1">
    <citation type="submission" date="2023-03" db="EMBL/GenBank/DDBJ databases">
        <title>Amycolatopsis taiwanensis NBRC 103393.</title>
        <authorList>
            <person name="Ichikawa N."/>
            <person name="Sato H."/>
            <person name="Tonouchi N."/>
        </authorList>
    </citation>
    <scope>NUCLEOTIDE SEQUENCE</scope>
    <source>
        <strain evidence="2">NBRC 103393</strain>
    </source>
</reference>
<comment type="caution">
    <text evidence="2">The sequence shown here is derived from an EMBL/GenBank/DDBJ whole genome shotgun (WGS) entry which is preliminary data.</text>
</comment>
<dbReference type="GO" id="GO:0003677">
    <property type="term" value="F:DNA binding"/>
    <property type="evidence" value="ECO:0007669"/>
    <property type="project" value="InterPro"/>
</dbReference>
<gene>
    <name evidence="2" type="primary">greA</name>
    <name evidence="2" type="ORF">Atai01_22130</name>
</gene>
<sequence>MASSNDRGTGRGLSPVARERLQAELTTLRDQRERMAAQIRAKDPVGDQADEAYLLRLEDDIAAIDDRIIELSDLLAGAGRGTRGVADGTTVTLRFSEHDVQTLRVVAVPEEIPAGQEDTMVTSDSPLGLALAGRKAGDTITFSAPMGMVRADILELLPPD</sequence>
<dbReference type="NCBIfam" id="NF004548">
    <property type="entry name" value="PRK05892.1"/>
    <property type="match status" value="1"/>
</dbReference>
<dbReference type="SUPFAM" id="SSF54534">
    <property type="entry name" value="FKBP-like"/>
    <property type="match status" value="1"/>
</dbReference>
<keyword evidence="2" id="KW-0251">Elongation factor</keyword>
<protein>
    <submittedName>
        <fullName evidence="2">Transcription elongation factor GreA</fullName>
    </submittedName>
</protein>
<dbReference type="GO" id="GO:0003746">
    <property type="term" value="F:translation elongation factor activity"/>
    <property type="evidence" value="ECO:0007669"/>
    <property type="project" value="UniProtKB-KW"/>
</dbReference>
<dbReference type="GO" id="GO:0006354">
    <property type="term" value="P:DNA-templated transcription elongation"/>
    <property type="evidence" value="ECO:0007669"/>
    <property type="project" value="TreeGrafter"/>
</dbReference>